<proteinExistence type="predicted"/>
<sequence>MLSTKRWSLVHHKVPSTINCMACGSSHYRGDCFLLGTNEGHYFCTPSCARNTIGCVTKKTQICLPINVHAV</sequence>
<protein>
    <submittedName>
        <fullName evidence="1">Uncharacterized protein</fullName>
    </submittedName>
</protein>
<evidence type="ECO:0000313" key="2">
    <source>
        <dbReference type="Proteomes" id="UP000694892"/>
    </source>
</evidence>
<evidence type="ECO:0000313" key="1">
    <source>
        <dbReference type="EMBL" id="OCT94122.1"/>
    </source>
</evidence>
<dbReference type="Proteomes" id="UP000694892">
    <property type="component" value="Chromosome 2L"/>
</dbReference>
<gene>
    <name evidence="1" type="ORF">XELAEV_18011788mg</name>
</gene>
<organism evidence="1 2">
    <name type="scientific">Xenopus laevis</name>
    <name type="common">African clawed frog</name>
    <dbReference type="NCBI Taxonomy" id="8355"/>
    <lineage>
        <taxon>Eukaryota</taxon>
        <taxon>Metazoa</taxon>
        <taxon>Chordata</taxon>
        <taxon>Craniata</taxon>
        <taxon>Vertebrata</taxon>
        <taxon>Euteleostomi</taxon>
        <taxon>Amphibia</taxon>
        <taxon>Batrachia</taxon>
        <taxon>Anura</taxon>
        <taxon>Pipoidea</taxon>
        <taxon>Pipidae</taxon>
        <taxon>Xenopodinae</taxon>
        <taxon>Xenopus</taxon>
        <taxon>Xenopus</taxon>
    </lineage>
</organism>
<accession>A0A974DP27</accession>
<reference evidence="2" key="1">
    <citation type="journal article" date="2016" name="Nature">
        <title>Genome evolution in the allotetraploid frog Xenopus laevis.</title>
        <authorList>
            <person name="Session A.M."/>
            <person name="Uno Y."/>
            <person name="Kwon T."/>
            <person name="Chapman J.A."/>
            <person name="Toyoda A."/>
            <person name="Takahashi S."/>
            <person name="Fukui A."/>
            <person name="Hikosaka A."/>
            <person name="Suzuki A."/>
            <person name="Kondo M."/>
            <person name="van Heeringen S.J."/>
            <person name="Quigley I."/>
            <person name="Heinz S."/>
            <person name="Ogino H."/>
            <person name="Ochi H."/>
            <person name="Hellsten U."/>
            <person name="Lyons J.B."/>
            <person name="Simakov O."/>
            <person name="Putnam N."/>
            <person name="Stites J."/>
            <person name="Kuroki Y."/>
            <person name="Tanaka T."/>
            <person name="Michiue T."/>
            <person name="Watanabe M."/>
            <person name="Bogdanovic O."/>
            <person name="Lister R."/>
            <person name="Georgiou G."/>
            <person name="Paranjpe S.S."/>
            <person name="van Kruijsbergen I."/>
            <person name="Shu S."/>
            <person name="Carlson J."/>
            <person name="Kinoshita T."/>
            <person name="Ohta Y."/>
            <person name="Mawaribuchi S."/>
            <person name="Jenkins J."/>
            <person name="Grimwood J."/>
            <person name="Schmutz J."/>
            <person name="Mitros T."/>
            <person name="Mozaffari S.V."/>
            <person name="Suzuki Y."/>
            <person name="Haramoto Y."/>
            <person name="Yamamoto T.S."/>
            <person name="Takagi C."/>
            <person name="Heald R."/>
            <person name="Miller K."/>
            <person name="Haudenschild C."/>
            <person name="Kitzman J."/>
            <person name="Nakayama T."/>
            <person name="Izutsu Y."/>
            <person name="Robert J."/>
            <person name="Fortriede J."/>
            <person name="Burns K."/>
            <person name="Lotay V."/>
            <person name="Karimi K."/>
            <person name="Yasuoka Y."/>
            <person name="Dichmann D.S."/>
            <person name="Flajnik M.F."/>
            <person name="Houston D.W."/>
            <person name="Shendure J."/>
            <person name="DuPasquier L."/>
            <person name="Vize P.D."/>
            <person name="Zorn A.M."/>
            <person name="Ito M."/>
            <person name="Marcotte E.M."/>
            <person name="Wallingford J.B."/>
            <person name="Ito Y."/>
            <person name="Asashima M."/>
            <person name="Ueno N."/>
            <person name="Matsuda Y."/>
            <person name="Veenstra G.J."/>
            <person name="Fujiyama A."/>
            <person name="Harland R.M."/>
            <person name="Taira M."/>
            <person name="Rokhsar D.S."/>
        </authorList>
    </citation>
    <scope>NUCLEOTIDE SEQUENCE [LARGE SCALE GENOMIC DNA]</scope>
    <source>
        <strain evidence="2">J</strain>
    </source>
</reference>
<name>A0A974DP27_XENLA</name>
<dbReference type="EMBL" id="CM004468">
    <property type="protein sequence ID" value="OCT94122.1"/>
    <property type="molecule type" value="Genomic_DNA"/>
</dbReference>
<dbReference type="AlphaFoldDB" id="A0A974DP27"/>